<evidence type="ECO:0000256" key="10">
    <source>
        <dbReference type="PIRSR" id="PIRSR634016-3"/>
    </source>
</evidence>
<feature type="domain" description="Peptidase M1 membrane alanine aminopeptidase" evidence="13">
    <location>
        <begin position="280"/>
        <end position="496"/>
    </location>
</feature>
<keyword evidence="4 12" id="KW-0645">Protease</keyword>
<feature type="binding site" evidence="10">
    <location>
        <position position="352"/>
    </location>
    <ligand>
        <name>Zn(2+)</name>
        <dbReference type="ChEBI" id="CHEBI:29105"/>
        <note>catalytic</note>
    </ligand>
</feature>
<feature type="site" description="Transition state stabilizer" evidence="11">
    <location>
        <position position="437"/>
    </location>
</feature>
<dbReference type="GO" id="GO:0005737">
    <property type="term" value="C:cytoplasm"/>
    <property type="evidence" value="ECO:0007669"/>
    <property type="project" value="TreeGrafter"/>
</dbReference>
<dbReference type="InterPro" id="IPR001930">
    <property type="entry name" value="Peptidase_M1"/>
</dbReference>
<evidence type="ECO:0000256" key="1">
    <source>
        <dbReference type="ARBA" id="ARBA00000098"/>
    </source>
</evidence>
<dbReference type="EMBL" id="LT629690">
    <property type="protein sequence ID" value="SDE73077.1"/>
    <property type="molecule type" value="Genomic_DNA"/>
</dbReference>
<accession>A0A1G7FAY7</accession>
<keyword evidence="7 10" id="KW-0862">Zinc</keyword>
<dbReference type="SUPFAM" id="SSF63737">
    <property type="entry name" value="Leukotriene A4 hydrolase N-terminal domain"/>
    <property type="match status" value="1"/>
</dbReference>
<dbReference type="Pfam" id="PF01433">
    <property type="entry name" value="Peptidase_M1"/>
    <property type="match status" value="1"/>
</dbReference>
<dbReference type="InterPro" id="IPR050344">
    <property type="entry name" value="Peptidase_M1_aminopeptidases"/>
</dbReference>
<dbReference type="GO" id="GO:0016020">
    <property type="term" value="C:membrane"/>
    <property type="evidence" value="ECO:0007669"/>
    <property type="project" value="TreeGrafter"/>
</dbReference>
<name>A0A1G7FAY7_9BACT</name>
<gene>
    <name evidence="16" type="ORF">SAMN05444167_0280</name>
</gene>
<protein>
    <recommendedName>
        <fullName evidence="12">Aminopeptidase</fullName>
        <ecNumber evidence="12">3.4.11.-</ecNumber>
    </recommendedName>
</protein>
<dbReference type="InterPro" id="IPR024571">
    <property type="entry name" value="ERAP1-like_C_dom"/>
</dbReference>
<dbReference type="SUPFAM" id="SSF55486">
    <property type="entry name" value="Metalloproteases ('zincins'), catalytic domain"/>
    <property type="match status" value="1"/>
</dbReference>
<dbReference type="GO" id="GO:0042277">
    <property type="term" value="F:peptide binding"/>
    <property type="evidence" value="ECO:0007669"/>
    <property type="project" value="TreeGrafter"/>
</dbReference>
<evidence type="ECO:0000256" key="9">
    <source>
        <dbReference type="PIRSR" id="PIRSR634016-1"/>
    </source>
</evidence>
<dbReference type="InterPro" id="IPR014782">
    <property type="entry name" value="Peptidase_M1_dom"/>
</dbReference>
<evidence type="ECO:0000256" key="3">
    <source>
        <dbReference type="ARBA" id="ARBA00022438"/>
    </source>
</evidence>
<feature type="active site" description="Proton acceptor" evidence="9">
    <location>
        <position position="353"/>
    </location>
</feature>
<evidence type="ECO:0000256" key="2">
    <source>
        <dbReference type="ARBA" id="ARBA00010136"/>
    </source>
</evidence>
<organism evidence="16 17">
    <name type="scientific">Terriglobus roseus</name>
    <dbReference type="NCBI Taxonomy" id="392734"/>
    <lineage>
        <taxon>Bacteria</taxon>
        <taxon>Pseudomonadati</taxon>
        <taxon>Acidobacteriota</taxon>
        <taxon>Terriglobia</taxon>
        <taxon>Terriglobales</taxon>
        <taxon>Acidobacteriaceae</taxon>
        <taxon>Terriglobus</taxon>
    </lineage>
</organism>
<dbReference type="PANTHER" id="PTHR11533">
    <property type="entry name" value="PROTEASE M1 ZINC METALLOPROTEASE"/>
    <property type="match status" value="1"/>
</dbReference>
<comment type="cofactor">
    <cofactor evidence="10 12">
        <name>Zn(2+)</name>
        <dbReference type="ChEBI" id="CHEBI:29105"/>
    </cofactor>
    <text evidence="10 12">Binds 1 zinc ion per subunit.</text>
</comment>
<dbReference type="EC" id="3.4.11.-" evidence="12"/>
<comment type="catalytic activity">
    <reaction evidence="1">
        <text>Release of an N-terminal amino acid, Xaa-|-Yaa- from a peptide, amide or arylamide. Xaa is preferably Ala, but may be most amino acids including Pro (slow action). When a terminal hydrophobic residue is followed by a prolyl residue, the two may be released as an intact Xaa-Pro dipeptide.</text>
        <dbReference type="EC" id="3.4.11.2"/>
    </reaction>
</comment>
<evidence type="ECO:0000259" key="13">
    <source>
        <dbReference type="Pfam" id="PF01433"/>
    </source>
</evidence>
<dbReference type="Gene3D" id="1.25.50.20">
    <property type="match status" value="1"/>
</dbReference>
<dbReference type="Pfam" id="PF17900">
    <property type="entry name" value="Peptidase_M1_N"/>
    <property type="match status" value="1"/>
</dbReference>
<dbReference type="GO" id="GO:0043171">
    <property type="term" value="P:peptide catabolic process"/>
    <property type="evidence" value="ECO:0007669"/>
    <property type="project" value="TreeGrafter"/>
</dbReference>
<evidence type="ECO:0000256" key="8">
    <source>
        <dbReference type="ARBA" id="ARBA00023049"/>
    </source>
</evidence>
<dbReference type="InterPro" id="IPR027268">
    <property type="entry name" value="Peptidase_M4/M1_CTD_sf"/>
</dbReference>
<reference evidence="16 17" key="1">
    <citation type="submission" date="2016-10" db="EMBL/GenBank/DDBJ databases">
        <authorList>
            <person name="de Groot N.N."/>
        </authorList>
    </citation>
    <scope>NUCLEOTIDE SEQUENCE [LARGE SCALE GENOMIC DNA]</scope>
    <source>
        <strain evidence="16 17">GAS232</strain>
    </source>
</reference>
<proteinExistence type="inferred from homology"/>
<dbReference type="PANTHER" id="PTHR11533:SF174">
    <property type="entry name" value="PUROMYCIN-SENSITIVE AMINOPEPTIDASE-RELATED"/>
    <property type="match status" value="1"/>
</dbReference>
<dbReference type="AlphaFoldDB" id="A0A1G7FAY7"/>
<dbReference type="RefSeq" id="WP_231966674.1">
    <property type="nucleotide sequence ID" value="NZ_LT629690.1"/>
</dbReference>
<dbReference type="InterPro" id="IPR045357">
    <property type="entry name" value="Aminopeptidase_N-like_N"/>
</dbReference>
<feature type="binding site" evidence="10">
    <location>
        <position position="375"/>
    </location>
    <ligand>
        <name>Zn(2+)</name>
        <dbReference type="ChEBI" id="CHEBI:29105"/>
        <note>catalytic</note>
    </ligand>
</feature>
<dbReference type="InterPro" id="IPR034016">
    <property type="entry name" value="M1_APN-typ"/>
</dbReference>
<dbReference type="GO" id="GO:0016285">
    <property type="term" value="F:alanyl aminopeptidase activity"/>
    <property type="evidence" value="ECO:0007669"/>
    <property type="project" value="UniProtKB-EC"/>
</dbReference>
<keyword evidence="3 12" id="KW-0031">Aminopeptidase</keyword>
<evidence type="ECO:0000256" key="4">
    <source>
        <dbReference type="ARBA" id="ARBA00022670"/>
    </source>
</evidence>
<dbReference type="CDD" id="cd09601">
    <property type="entry name" value="M1_APN-Q_like"/>
    <property type="match status" value="1"/>
</dbReference>
<evidence type="ECO:0000256" key="7">
    <source>
        <dbReference type="ARBA" id="ARBA00022833"/>
    </source>
</evidence>
<evidence type="ECO:0000313" key="17">
    <source>
        <dbReference type="Proteomes" id="UP000182427"/>
    </source>
</evidence>
<dbReference type="GO" id="GO:0008270">
    <property type="term" value="F:zinc ion binding"/>
    <property type="evidence" value="ECO:0007669"/>
    <property type="project" value="UniProtKB-UniRule"/>
</dbReference>
<comment type="similarity">
    <text evidence="2 12">Belongs to the peptidase M1 family.</text>
</comment>
<dbReference type="GO" id="GO:0005615">
    <property type="term" value="C:extracellular space"/>
    <property type="evidence" value="ECO:0007669"/>
    <property type="project" value="TreeGrafter"/>
</dbReference>
<dbReference type="InterPro" id="IPR042097">
    <property type="entry name" value="Aminopeptidase_N-like_N_sf"/>
</dbReference>
<dbReference type="GO" id="GO:0006508">
    <property type="term" value="P:proteolysis"/>
    <property type="evidence" value="ECO:0007669"/>
    <property type="project" value="UniProtKB-KW"/>
</dbReference>
<feature type="domain" description="Aminopeptidase N-like N-terminal" evidence="15">
    <location>
        <begin position="61"/>
        <end position="246"/>
    </location>
</feature>
<evidence type="ECO:0000259" key="14">
    <source>
        <dbReference type="Pfam" id="PF11838"/>
    </source>
</evidence>
<keyword evidence="6 12" id="KW-0378">Hydrolase</keyword>
<sequence length="891" mass="98129">METTTTESPHLTPSALLERLYSVIPMPGTQAYTVRMRLRFLPFVFAVAVTASAQRLPSDVHPEHYSLHLTPNLKAATFTGEETIDLTLDSPKTAITLNAIELKINSVKVIRQRIADAQKQELGQTGTVSYDTSKEQATFTFASPLPAGRVSLSIQFTGILNDKLRGFYLSKTAKRNYAVTQFEATDARRAFPSFDEPAMKATFDLAMTIDNGDTVIANTNMTSDKPADNGMHTQTFATSPKMSTYLLAFQVGDWTCSKGESDGIPIRVCSTPDKVALTPFAVKAAEHFLHYYDQYFGVKYAMPKLDLIGIPDFEAGAMENWGCITYRETALLVDEKHSSLSDRKNVAIVVAHEMAHQWFGDLVTMKWWDNLWLNEGFATWMESKAVHEWQPTWGVLEDEAQTLNSTLNLDAAAQTRAIRSKADTPEEINEQFDGIAYGKAGAVIGMVEHYVGEGAFQSGVHNYMEAHKFGNATAEDFWGAQTKASSKPVDAVMESFVAQPGEPLLTFTANGKGSYAVKQSRFFLNPPATKPIQSWSIPICPTNGTCQVIRANTDVTATAPEDLRNASARGYYRSNYDTATLQSVLQHAPSYTAPERILLVGDRYALLRSGEGSVGEYMQLVQALRADPSAQVLQQSVGGLGSLRTRVATDQQSDQIEGWVRNQFGPVYHSLGKASSSESVEAEQRRVTLFSLLGGAKDPTVLTQANTIANAYLSGDNKVDPELAQSALAIAAQHGDAALYDRMQKVAQTSTDPNQQTQALYLLASFEDPALVKRTLDDVAAGKVRNQDSWILLSILLQSRKTRQQTWTYIKEHWDAIHAQLTTSSGNRLVSATGAFCSQEEHDDVQQFFASHKVESSDRALRDALNSINSCVRFRGQQQPGLQQWLSTASH</sequence>
<feature type="domain" description="ERAP1-like C-terminal" evidence="14">
    <location>
        <begin position="565"/>
        <end position="869"/>
    </location>
</feature>
<evidence type="ECO:0000259" key="15">
    <source>
        <dbReference type="Pfam" id="PF17900"/>
    </source>
</evidence>
<evidence type="ECO:0000256" key="6">
    <source>
        <dbReference type="ARBA" id="ARBA00022801"/>
    </source>
</evidence>
<evidence type="ECO:0000256" key="12">
    <source>
        <dbReference type="RuleBase" id="RU364040"/>
    </source>
</evidence>
<dbReference type="FunFam" id="1.10.390.10:FF:000006">
    <property type="entry name" value="Puromycin-sensitive aminopeptidase"/>
    <property type="match status" value="1"/>
</dbReference>
<dbReference type="Gene3D" id="2.60.40.1730">
    <property type="entry name" value="tricorn interacting facor f3 domain"/>
    <property type="match status" value="1"/>
</dbReference>
<dbReference type="FunFam" id="2.60.40.1730:FF:000002">
    <property type="entry name" value="Aminopeptidase"/>
    <property type="match status" value="1"/>
</dbReference>
<dbReference type="Proteomes" id="UP000182427">
    <property type="component" value="Chromosome I"/>
</dbReference>
<feature type="binding site" evidence="10">
    <location>
        <position position="356"/>
    </location>
    <ligand>
        <name>Zn(2+)</name>
        <dbReference type="ChEBI" id="CHEBI:29105"/>
        <note>catalytic</note>
    </ligand>
</feature>
<dbReference type="PRINTS" id="PR00756">
    <property type="entry name" value="ALADIPTASE"/>
</dbReference>
<keyword evidence="5 10" id="KW-0479">Metal-binding</keyword>
<keyword evidence="17" id="KW-1185">Reference proteome</keyword>
<evidence type="ECO:0000313" key="16">
    <source>
        <dbReference type="EMBL" id="SDE73077.1"/>
    </source>
</evidence>
<evidence type="ECO:0000256" key="11">
    <source>
        <dbReference type="PIRSR" id="PIRSR634016-4"/>
    </source>
</evidence>
<evidence type="ECO:0000256" key="5">
    <source>
        <dbReference type="ARBA" id="ARBA00022723"/>
    </source>
</evidence>
<dbReference type="Pfam" id="PF11838">
    <property type="entry name" value="ERAP1_C"/>
    <property type="match status" value="1"/>
</dbReference>
<keyword evidence="8 12" id="KW-0482">Metalloprotease</keyword>
<dbReference type="Gene3D" id="1.10.390.10">
    <property type="entry name" value="Neutral Protease Domain 2"/>
    <property type="match status" value="1"/>
</dbReference>
<dbReference type="GO" id="GO:0070006">
    <property type="term" value="F:metalloaminopeptidase activity"/>
    <property type="evidence" value="ECO:0007669"/>
    <property type="project" value="TreeGrafter"/>
</dbReference>